<dbReference type="EMBL" id="BK016224">
    <property type="protein sequence ID" value="DAG03161.1"/>
    <property type="molecule type" value="Genomic_DNA"/>
</dbReference>
<name>A0A8S5V8S9_9CAUD</name>
<sequence>MICCRAAAVRPYDEGAARCCGLPGCRPAAGLLPGCRPAADLLPGCRSAAGLAIRLDPVQLVQPAHFHPGVFCLFSTNFTPGC</sequence>
<proteinExistence type="predicted"/>
<reference evidence="1" key="1">
    <citation type="journal article" date="2021" name="Proc. Natl. Acad. Sci. U.S.A.">
        <title>A Catalog of Tens of Thousands of Viruses from Human Metagenomes Reveals Hidden Associations with Chronic Diseases.</title>
        <authorList>
            <person name="Tisza M.J."/>
            <person name="Buck C.B."/>
        </authorList>
    </citation>
    <scope>NUCLEOTIDE SEQUENCE</scope>
    <source>
        <strain evidence="1">CtCpR1</strain>
    </source>
</reference>
<protein>
    <submittedName>
        <fullName evidence="1">Uncharacterized protein</fullName>
    </submittedName>
</protein>
<organism evidence="1">
    <name type="scientific">Caudovirales sp. ctCpR1</name>
    <dbReference type="NCBI Taxonomy" id="2825760"/>
    <lineage>
        <taxon>Viruses</taxon>
        <taxon>Duplodnaviria</taxon>
        <taxon>Heunggongvirae</taxon>
        <taxon>Uroviricota</taxon>
        <taxon>Caudoviricetes</taxon>
    </lineage>
</organism>
<evidence type="ECO:0000313" key="1">
    <source>
        <dbReference type="EMBL" id="DAG03161.1"/>
    </source>
</evidence>
<accession>A0A8S5V8S9</accession>